<feature type="compositionally biased region" description="Basic and acidic residues" evidence="1">
    <location>
        <begin position="511"/>
        <end position="526"/>
    </location>
</feature>
<feature type="region of interest" description="Disordered" evidence="1">
    <location>
        <begin position="669"/>
        <end position="691"/>
    </location>
</feature>
<feature type="region of interest" description="Disordered" evidence="1">
    <location>
        <begin position="788"/>
        <end position="856"/>
    </location>
</feature>
<feature type="compositionally biased region" description="Basic and acidic residues" evidence="1">
    <location>
        <begin position="219"/>
        <end position="229"/>
    </location>
</feature>
<organism evidence="2 3">
    <name type="scientific">Polyplax serrata</name>
    <name type="common">Common mouse louse</name>
    <dbReference type="NCBI Taxonomy" id="468196"/>
    <lineage>
        <taxon>Eukaryota</taxon>
        <taxon>Metazoa</taxon>
        <taxon>Ecdysozoa</taxon>
        <taxon>Arthropoda</taxon>
        <taxon>Hexapoda</taxon>
        <taxon>Insecta</taxon>
        <taxon>Pterygota</taxon>
        <taxon>Neoptera</taxon>
        <taxon>Paraneoptera</taxon>
        <taxon>Psocodea</taxon>
        <taxon>Troctomorpha</taxon>
        <taxon>Phthiraptera</taxon>
        <taxon>Anoplura</taxon>
        <taxon>Polyplacidae</taxon>
        <taxon>Polyplax</taxon>
    </lineage>
</organism>
<feature type="region of interest" description="Disordered" evidence="1">
    <location>
        <begin position="760"/>
        <end position="779"/>
    </location>
</feature>
<comment type="caution">
    <text evidence="2">The sequence shown here is derived from an EMBL/GenBank/DDBJ whole genome shotgun (WGS) entry which is preliminary data.</text>
</comment>
<keyword evidence="3" id="KW-1185">Reference proteome</keyword>
<feature type="region of interest" description="Disordered" evidence="1">
    <location>
        <begin position="719"/>
        <end position="750"/>
    </location>
</feature>
<feature type="compositionally biased region" description="Polar residues" evidence="1">
    <location>
        <begin position="527"/>
        <end position="536"/>
    </location>
</feature>
<feature type="region of interest" description="Disordered" evidence="1">
    <location>
        <begin position="881"/>
        <end position="915"/>
    </location>
</feature>
<feature type="compositionally biased region" description="Polar residues" evidence="1">
    <location>
        <begin position="808"/>
        <end position="836"/>
    </location>
</feature>
<gene>
    <name evidence="2" type="ORF">RUM44_008661</name>
</gene>
<feature type="region of interest" description="Disordered" evidence="1">
    <location>
        <begin position="207"/>
        <end position="229"/>
    </location>
</feature>
<proteinExistence type="predicted"/>
<dbReference type="Proteomes" id="UP001359485">
    <property type="component" value="Unassembled WGS sequence"/>
</dbReference>
<feature type="compositionally biased region" description="Basic and acidic residues" evidence="1">
    <location>
        <begin position="417"/>
        <end position="430"/>
    </location>
</feature>
<feature type="region of interest" description="Disordered" evidence="1">
    <location>
        <begin position="377"/>
        <end position="430"/>
    </location>
</feature>
<protein>
    <submittedName>
        <fullName evidence="2">Uncharacterized protein</fullName>
    </submittedName>
</protein>
<reference evidence="2 3" key="1">
    <citation type="submission" date="2023-09" db="EMBL/GenBank/DDBJ databases">
        <title>Genomes of two closely related lineages of the louse Polyplax serrata with different host specificities.</title>
        <authorList>
            <person name="Martinu J."/>
            <person name="Tarabai H."/>
            <person name="Stefka J."/>
            <person name="Hypsa V."/>
        </authorList>
    </citation>
    <scope>NUCLEOTIDE SEQUENCE [LARGE SCALE GENOMIC DNA]</scope>
    <source>
        <strain evidence="2">98ZLc_SE</strain>
    </source>
</reference>
<feature type="compositionally biased region" description="Basic and acidic residues" evidence="1">
    <location>
        <begin position="719"/>
        <end position="728"/>
    </location>
</feature>
<feature type="region of interest" description="Disordered" evidence="1">
    <location>
        <begin position="1223"/>
        <end position="1264"/>
    </location>
</feature>
<accession>A0ABR1B964</accession>
<feature type="compositionally biased region" description="Basic and acidic residues" evidence="1">
    <location>
        <begin position="377"/>
        <end position="399"/>
    </location>
</feature>
<dbReference type="EMBL" id="JAWJWF010000002">
    <property type="protein sequence ID" value="KAK6638232.1"/>
    <property type="molecule type" value="Genomic_DNA"/>
</dbReference>
<evidence type="ECO:0000256" key="1">
    <source>
        <dbReference type="SAM" id="MobiDB-lite"/>
    </source>
</evidence>
<sequence>MVVIVIRAQSKDSEDEELRVGSPATGYRVENPTPVFRATRRHAYDERECFNESWPSSHDYSELNAGNAGRKNAGAPRCSDRIVDGIPRFDEPRILVKETVRSGPDFRLESPLSKDSGFSDRVVPNGNRRQYIMTNFCDDRPSSKTFGYRNNQRCVSYFPQVEPADAIATTKEEEWVTKKKVELTTTRQIETRVKRQVVLEDGKVVEDSGPMVTTNTTEDTEKQEHSQTEVKPDGHILYLRLFRYLQMSRMGSTIYLTPQVAVLTTCEQHRTLGDDSGSEKWVPITTPAGHLKEIQEKTVKTREETEERTETENVQHLGDISDEGYMTAVKSGSSDVRQALELSTRKDLVEVAPRIVHQSTKTRKFIDTEDKLERNKIEPDGKVVSETKTTRLHEEHTDMDLPDDDDENSSNSPEFYDTTKKENSQRYRKTKEQDFTEYLMNGKKIGEKIHYQVESSEGEKRGDDMEMLDEDNIASRLKRIKMRARGNKLPVENEIDGLTKNSHRNFDEEEETRKEETSKWLEHHFGSESTKSSKGSAENLDDIIPPSQNSFINVTMKSQVLDKTPSKPKFMENDSVQRRSVSPKRSYFMGIDHWSNRRDDDRLYTTSSPIGYRPEERPISVTPTRHIVKPQETLNRHVINRTPLSHIGNDEIRSSPVERYERRFQTVLRNRTQSTSSPLPENNSFYPNGRSRYTSALKQSERDFSDSGECDLEERIIRETQRVAESKPYRLTPPTSDQEEPTATGRYSQSKKLYQRTRFAADIPPPPQPRQFPVKQKSKFGESFRKLVGKLRSSSSERKNKKRLRSNGSRSPSPKESTYQNYNSLDNYGSLVNNETPIAPPRTRHHLNSQRQPEGDRYVQRYYLGEDPFSGSIYGREKEYEENFNPTKMSKKNREMGGTESEEEDAYKSRTLGRFSKSTSRLLRSTPPPNGISQERGGIQTLPRKLRNEKTKDTVVDGLPVNEVLSHRKEYKRKEKNPMSHARSLINVSFVNQPYSGSNRKQSEIPVNVEDPWRGGPTKPARTYRSNLARSQSFNVYPGQKGNLGSYKSQPHLRVVEEPLESPGMIYRWSRNSNYVDDEKSTLSESQDNQPYRSRWLGTSRDRHVSSRLLGSPERRIINLNSPPPRSVNYSQSFRSTSTINTNETNSTIDGFQSNSMRGYSPSPLQPVYTRTFHDGNTIKTISRSENPGSDDYSETVRIESKSDDPLNPSETNTVKIFSKKKIPSRNGQTMETVESRETKTVVKRQGHRSTPDHTRMLYNSSPSGVVIKVRQNN</sequence>
<feature type="region of interest" description="Disordered" evidence="1">
    <location>
        <begin position="505"/>
        <end position="538"/>
    </location>
</feature>
<evidence type="ECO:0000313" key="2">
    <source>
        <dbReference type="EMBL" id="KAK6638232.1"/>
    </source>
</evidence>
<evidence type="ECO:0000313" key="3">
    <source>
        <dbReference type="Proteomes" id="UP001359485"/>
    </source>
</evidence>
<name>A0ABR1B964_POLSC</name>